<reference evidence="8 9" key="1">
    <citation type="submission" date="2019-12" db="EMBL/GenBank/DDBJ databases">
        <authorList>
            <person name="Li C."/>
            <person name="Zhao J."/>
        </authorList>
    </citation>
    <scope>NUCLEOTIDE SEQUENCE [LARGE SCALE GENOMIC DNA]</scope>
    <source>
        <strain evidence="8 9">NEAU-DD11</strain>
    </source>
</reference>
<feature type="transmembrane region" description="Helical" evidence="7">
    <location>
        <begin position="364"/>
        <end position="384"/>
    </location>
</feature>
<evidence type="ECO:0000313" key="8">
    <source>
        <dbReference type="EMBL" id="MVW61264.1"/>
    </source>
</evidence>
<feature type="transmembrane region" description="Helical" evidence="7">
    <location>
        <begin position="191"/>
        <end position="210"/>
    </location>
</feature>
<sequence length="425" mass="45685">MPLKLFRRLTDNATLKSLGPGLITGAADDDPSGIATYSQAGAQFGFNTLWTLVLTYPFMVGIQLVSARIGRVTGRGLAANIRRAYPPWLLYAIVALLLVANVINIAADIAAMGEALRLVTGTGSSHLYALGFGLLCLALQVFLPYAAYVRYLKWLTLGLLAYVATAFAVHMPWTEVFARTVWPHFTFTKDAVALIVAVFGTTISPYLFFWQASQEVEEIRNDHHTRALRTRPRDAAAQLRRIKSDTLIGMGFSNLVAFFIMLTTAVTLGAHGITDIQSSAQAAEALRPVAGEFAFLAFALGIIGTGMLAVPVLAGSAAYAVTESFRWRNGMDLKVVEAREFYGIIALATLGGVALDFAPVDPIAALVLSAQINGVIAVPIMAVMMLLAHNRKIMGGYTLSTRHTVIGWIGVAVMLVAVVAMFATM</sequence>
<dbReference type="PANTHER" id="PTHR11706">
    <property type="entry name" value="SOLUTE CARRIER PROTEIN FAMILY 11 MEMBER"/>
    <property type="match status" value="1"/>
</dbReference>
<dbReference type="InterPro" id="IPR001046">
    <property type="entry name" value="NRAMP_fam"/>
</dbReference>
<keyword evidence="5 7" id="KW-1133">Transmembrane helix</keyword>
<dbReference type="AlphaFoldDB" id="A0A7X3K7V1"/>
<keyword evidence="6 7" id="KW-0472">Membrane</keyword>
<keyword evidence="4" id="KW-0769">Symport</keyword>
<feature type="transmembrane region" description="Helical" evidence="7">
    <location>
        <begin position="341"/>
        <end position="358"/>
    </location>
</feature>
<feature type="transmembrane region" description="Helical" evidence="7">
    <location>
        <begin position="154"/>
        <end position="171"/>
    </location>
</feature>
<evidence type="ECO:0000256" key="5">
    <source>
        <dbReference type="ARBA" id="ARBA00022989"/>
    </source>
</evidence>
<evidence type="ECO:0000256" key="1">
    <source>
        <dbReference type="ARBA" id="ARBA00004141"/>
    </source>
</evidence>
<accession>A0A7X3K7V1</accession>
<feature type="transmembrane region" description="Helical" evidence="7">
    <location>
        <begin position="293"/>
        <end position="321"/>
    </location>
</feature>
<keyword evidence="9" id="KW-1185">Reference proteome</keyword>
<keyword evidence="2" id="KW-0813">Transport</keyword>
<dbReference type="Proteomes" id="UP000443353">
    <property type="component" value="Unassembled WGS sequence"/>
</dbReference>
<proteinExistence type="predicted"/>
<gene>
    <name evidence="8" type="ORF">GPY61_15135</name>
</gene>
<dbReference type="GO" id="GO:0005384">
    <property type="term" value="F:manganese ion transmembrane transporter activity"/>
    <property type="evidence" value="ECO:0007669"/>
    <property type="project" value="TreeGrafter"/>
</dbReference>
<feature type="transmembrane region" description="Helical" evidence="7">
    <location>
        <begin position="127"/>
        <end position="147"/>
    </location>
</feature>
<dbReference type="GO" id="GO:0034755">
    <property type="term" value="P:iron ion transmembrane transport"/>
    <property type="evidence" value="ECO:0007669"/>
    <property type="project" value="TreeGrafter"/>
</dbReference>
<name>A0A7X3K7V1_9BURK</name>
<evidence type="ECO:0000256" key="3">
    <source>
        <dbReference type="ARBA" id="ARBA00022692"/>
    </source>
</evidence>
<feature type="transmembrane region" description="Helical" evidence="7">
    <location>
        <begin position="247"/>
        <end position="273"/>
    </location>
</feature>
<dbReference type="Pfam" id="PF01566">
    <property type="entry name" value="Nramp"/>
    <property type="match status" value="1"/>
</dbReference>
<feature type="transmembrane region" description="Helical" evidence="7">
    <location>
        <begin position="88"/>
        <end position="107"/>
    </location>
</feature>
<comment type="caution">
    <text evidence="8">The sequence shown here is derived from an EMBL/GenBank/DDBJ whole genome shotgun (WGS) entry which is preliminary data.</text>
</comment>
<evidence type="ECO:0000256" key="6">
    <source>
        <dbReference type="ARBA" id="ARBA00023136"/>
    </source>
</evidence>
<dbReference type="EMBL" id="WSES01000004">
    <property type="protein sequence ID" value="MVW61264.1"/>
    <property type="molecule type" value="Genomic_DNA"/>
</dbReference>
<evidence type="ECO:0000256" key="7">
    <source>
        <dbReference type="SAM" id="Phobius"/>
    </source>
</evidence>
<dbReference type="PANTHER" id="PTHR11706:SF33">
    <property type="entry name" value="NATURAL RESISTANCE-ASSOCIATED MACROPHAGE PROTEIN 2"/>
    <property type="match status" value="1"/>
</dbReference>
<feature type="transmembrane region" description="Helical" evidence="7">
    <location>
        <begin position="48"/>
        <end position="67"/>
    </location>
</feature>
<dbReference type="RefSeq" id="WP_056129979.1">
    <property type="nucleotide sequence ID" value="NZ_CP168562.1"/>
</dbReference>
<protein>
    <submittedName>
        <fullName evidence="8">Divalent metal cation transporter</fullName>
    </submittedName>
</protein>
<dbReference type="GO" id="GO:0015086">
    <property type="term" value="F:cadmium ion transmembrane transporter activity"/>
    <property type="evidence" value="ECO:0007669"/>
    <property type="project" value="TreeGrafter"/>
</dbReference>
<evidence type="ECO:0000313" key="9">
    <source>
        <dbReference type="Proteomes" id="UP000443353"/>
    </source>
</evidence>
<evidence type="ECO:0000256" key="4">
    <source>
        <dbReference type="ARBA" id="ARBA00022847"/>
    </source>
</evidence>
<evidence type="ECO:0000256" key="2">
    <source>
        <dbReference type="ARBA" id="ARBA00022448"/>
    </source>
</evidence>
<keyword evidence="3 7" id="KW-0812">Transmembrane</keyword>
<comment type="subcellular location">
    <subcellularLocation>
        <location evidence="1">Membrane</location>
        <topology evidence="1">Multi-pass membrane protein</topology>
    </subcellularLocation>
</comment>
<feature type="transmembrane region" description="Helical" evidence="7">
    <location>
        <begin position="405"/>
        <end position="423"/>
    </location>
</feature>
<dbReference type="GO" id="GO:0005886">
    <property type="term" value="C:plasma membrane"/>
    <property type="evidence" value="ECO:0007669"/>
    <property type="project" value="TreeGrafter"/>
</dbReference>
<dbReference type="GO" id="GO:0015293">
    <property type="term" value="F:symporter activity"/>
    <property type="evidence" value="ECO:0007669"/>
    <property type="project" value="UniProtKB-KW"/>
</dbReference>
<organism evidence="8 9">
    <name type="scientific">Massilia cellulosiltytica</name>
    <dbReference type="NCBI Taxonomy" id="2683234"/>
    <lineage>
        <taxon>Bacteria</taxon>
        <taxon>Pseudomonadati</taxon>
        <taxon>Pseudomonadota</taxon>
        <taxon>Betaproteobacteria</taxon>
        <taxon>Burkholderiales</taxon>
        <taxon>Oxalobacteraceae</taxon>
        <taxon>Telluria group</taxon>
        <taxon>Massilia</taxon>
    </lineage>
</organism>